<evidence type="ECO:0000313" key="1">
    <source>
        <dbReference type="EMBL" id="QDU02941.1"/>
    </source>
</evidence>
<accession>A0A517WCF6</accession>
<proteinExistence type="predicted"/>
<gene>
    <name evidence="1" type="ORF">V6x_26490</name>
</gene>
<sequence length="63" mass="7604">MLAKSDELRYAESEQKNQFHLILGRIVRVVRLKTRLFSQRRLFFRMNPFHVNPSQLPCLCEEL</sequence>
<reference evidence="1 2" key="1">
    <citation type="submission" date="2019-02" db="EMBL/GenBank/DDBJ databases">
        <title>Deep-cultivation of Planctomycetes and their phenomic and genomic characterization uncovers novel biology.</title>
        <authorList>
            <person name="Wiegand S."/>
            <person name="Jogler M."/>
            <person name="Boedeker C."/>
            <person name="Pinto D."/>
            <person name="Vollmers J."/>
            <person name="Rivas-Marin E."/>
            <person name="Kohn T."/>
            <person name="Peeters S.H."/>
            <person name="Heuer A."/>
            <person name="Rast P."/>
            <person name="Oberbeckmann S."/>
            <person name="Bunk B."/>
            <person name="Jeske O."/>
            <person name="Meyerdierks A."/>
            <person name="Storesund J.E."/>
            <person name="Kallscheuer N."/>
            <person name="Luecker S."/>
            <person name="Lage O.M."/>
            <person name="Pohl T."/>
            <person name="Merkel B.J."/>
            <person name="Hornburger P."/>
            <person name="Mueller R.-W."/>
            <person name="Bruemmer F."/>
            <person name="Labrenz M."/>
            <person name="Spormann A.M."/>
            <person name="Op den Camp H."/>
            <person name="Overmann J."/>
            <person name="Amann R."/>
            <person name="Jetten M.S.M."/>
            <person name="Mascher T."/>
            <person name="Medema M.H."/>
            <person name="Devos D.P."/>
            <person name="Kaster A.-K."/>
            <person name="Ovreas L."/>
            <person name="Rohde M."/>
            <person name="Galperin M.Y."/>
            <person name="Jogler C."/>
        </authorList>
    </citation>
    <scope>NUCLEOTIDE SEQUENCE [LARGE SCALE GENOMIC DNA]</scope>
    <source>
        <strain evidence="1 2">V6</strain>
    </source>
</reference>
<dbReference type="EMBL" id="CP036347">
    <property type="protein sequence ID" value="QDU02941.1"/>
    <property type="molecule type" value="Genomic_DNA"/>
</dbReference>
<evidence type="ECO:0000313" key="2">
    <source>
        <dbReference type="Proteomes" id="UP000320722"/>
    </source>
</evidence>
<dbReference type="Proteomes" id="UP000320722">
    <property type="component" value="Chromosome"/>
</dbReference>
<name>A0A517WCF6_9PLAN</name>
<organism evidence="1 2">
    <name type="scientific">Gimesia chilikensis</name>
    <dbReference type="NCBI Taxonomy" id="2605989"/>
    <lineage>
        <taxon>Bacteria</taxon>
        <taxon>Pseudomonadati</taxon>
        <taxon>Planctomycetota</taxon>
        <taxon>Planctomycetia</taxon>
        <taxon>Planctomycetales</taxon>
        <taxon>Planctomycetaceae</taxon>
        <taxon>Gimesia</taxon>
    </lineage>
</organism>
<protein>
    <submittedName>
        <fullName evidence="1">Uncharacterized protein</fullName>
    </submittedName>
</protein>
<dbReference type="AlphaFoldDB" id="A0A517WCF6"/>